<evidence type="ECO:0000256" key="1">
    <source>
        <dbReference type="SAM" id="MobiDB-lite"/>
    </source>
</evidence>
<protein>
    <submittedName>
        <fullName evidence="2">RCG63258</fullName>
    </submittedName>
</protein>
<proteinExistence type="predicted"/>
<dbReference type="AlphaFoldDB" id="A6JHQ4"/>
<evidence type="ECO:0000313" key="3">
    <source>
        <dbReference type="Proteomes" id="UP000234681"/>
    </source>
</evidence>
<reference evidence="3" key="1">
    <citation type="submission" date="2005-09" db="EMBL/GenBank/DDBJ databases">
        <authorList>
            <person name="Mural R.J."/>
            <person name="Li P.W."/>
            <person name="Adams M.D."/>
            <person name="Amanatides P.G."/>
            <person name="Baden-Tillson H."/>
            <person name="Barnstead M."/>
            <person name="Chin S.H."/>
            <person name="Dew I."/>
            <person name="Evans C.A."/>
            <person name="Ferriera S."/>
            <person name="Flanigan M."/>
            <person name="Fosler C."/>
            <person name="Glodek A."/>
            <person name="Gu Z."/>
            <person name="Holt R.A."/>
            <person name="Jennings D."/>
            <person name="Kraft C.L."/>
            <person name="Lu F."/>
            <person name="Nguyen T."/>
            <person name="Nusskern D.R."/>
            <person name="Pfannkoch C.M."/>
            <person name="Sitter C."/>
            <person name="Sutton G.G."/>
            <person name="Venter J.C."/>
            <person name="Wang Z."/>
            <person name="Woodage T."/>
            <person name="Zheng X.H."/>
            <person name="Zhong F."/>
        </authorList>
    </citation>
    <scope>NUCLEOTIDE SEQUENCE [LARGE SCALE GENOMIC DNA]</scope>
    <source>
        <strain>BN</strain>
        <strain evidence="3">Sprague-Dawley</strain>
    </source>
</reference>
<dbReference type="Proteomes" id="UP000234681">
    <property type="component" value="Chromosome 1"/>
</dbReference>
<dbReference type="EMBL" id="CH473986">
    <property type="protein sequence ID" value="EDL94378.1"/>
    <property type="molecule type" value="Genomic_DNA"/>
</dbReference>
<feature type="region of interest" description="Disordered" evidence="1">
    <location>
        <begin position="1"/>
        <end position="26"/>
    </location>
</feature>
<sequence>MPGFPRHGQGMPGLVPLDPSPAQARRPFPRANELLCNVGRTVQRRREGPGALTHLEENQIGLKGNKEVESQKCPNLVFH</sequence>
<accession>A6JHQ4</accession>
<evidence type="ECO:0000313" key="2">
    <source>
        <dbReference type="EMBL" id="EDL94378.1"/>
    </source>
</evidence>
<name>A6JHQ4_RAT</name>
<gene>
    <name evidence="2" type="ORF">rCG_63258</name>
</gene>
<organism evidence="2 3">
    <name type="scientific">Rattus norvegicus</name>
    <name type="common">Rat</name>
    <dbReference type="NCBI Taxonomy" id="10116"/>
    <lineage>
        <taxon>Eukaryota</taxon>
        <taxon>Metazoa</taxon>
        <taxon>Chordata</taxon>
        <taxon>Craniata</taxon>
        <taxon>Vertebrata</taxon>
        <taxon>Euteleostomi</taxon>
        <taxon>Mammalia</taxon>
        <taxon>Eutheria</taxon>
        <taxon>Euarchontoglires</taxon>
        <taxon>Glires</taxon>
        <taxon>Rodentia</taxon>
        <taxon>Myomorpha</taxon>
        <taxon>Muroidea</taxon>
        <taxon>Muridae</taxon>
        <taxon>Murinae</taxon>
        <taxon>Rattus</taxon>
    </lineage>
</organism>